<sequence>MAPVYTQHDLAIAVQRVLDGGLPKEFASEFKIPISTLRKWTANDKNGITRLRRGPKPRLPSQTEDAIYDWIIVRQIVRHPVARSDIMRNAKEISELVLDRVITDGWYTRFMQRHTELTERLAQTLSKTRNTVDFSDITQLFNFLAKVTIETNISAYQIFNVDETVFYKAAKSRRVVAVRRSKNVWTTTPTTSFHVTTIVCGSASGFVVPPVFILPGKTVKLDILKGCQVPGAAVTATPSGFLSMELFKSWRNFFSDSVPTTVKRPLILVMDGCSSHYS</sequence>
<comment type="caution">
    <text evidence="3">The sequence shown here is derived from an EMBL/GenBank/DDBJ whole genome shotgun (WGS) entry which is preliminary data.</text>
</comment>
<dbReference type="InterPro" id="IPR050863">
    <property type="entry name" value="CenT-Element_Derived"/>
</dbReference>
<dbReference type="Pfam" id="PF03221">
    <property type="entry name" value="HTH_Tnp_Tc5"/>
    <property type="match status" value="1"/>
</dbReference>
<dbReference type="Proteomes" id="UP000709295">
    <property type="component" value="Unassembled WGS sequence"/>
</dbReference>
<reference evidence="3" key="1">
    <citation type="submission" date="2021-01" db="EMBL/GenBank/DDBJ databases">
        <title>Phytophthora aleatoria, a newly-described species from Pinus radiata is distinct from Phytophthora cactorum isolates based on comparative genomics.</title>
        <authorList>
            <person name="Mcdougal R."/>
            <person name="Panda P."/>
            <person name="Williams N."/>
            <person name="Studholme D.J."/>
        </authorList>
    </citation>
    <scope>NUCLEOTIDE SEQUENCE</scope>
    <source>
        <strain evidence="3">NZFS 4037</strain>
    </source>
</reference>
<dbReference type="InterPro" id="IPR006600">
    <property type="entry name" value="HTH_CenpB_DNA-bd_dom"/>
</dbReference>
<protein>
    <recommendedName>
        <fullName evidence="2">HTH CENPB-type domain-containing protein</fullName>
    </recommendedName>
</protein>
<keyword evidence="1" id="KW-0238">DNA-binding</keyword>
<accession>A0A8J5IRU8</accession>
<dbReference type="PANTHER" id="PTHR19303">
    <property type="entry name" value="TRANSPOSON"/>
    <property type="match status" value="1"/>
</dbReference>
<evidence type="ECO:0000259" key="2">
    <source>
        <dbReference type="PROSITE" id="PS51253"/>
    </source>
</evidence>
<evidence type="ECO:0000313" key="3">
    <source>
        <dbReference type="EMBL" id="KAG6961414.1"/>
    </source>
</evidence>
<name>A0A8J5IRU8_9STRA</name>
<evidence type="ECO:0000256" key="1">
    <source>
        <dbReference type="ARBA" id="ARBA00023125"/>
    </source>
</evidence>
<feature type="domain" description="HTH CENPB-type" evidence="2">
    <location>
        <begin position="51"/>
        <end position="120"/>
    </location>
</feature>
<proteinExistence type="predicted"/>
<evidence type="ECO:0000313" key="4">
    <source>
        <dbReference type="Proteomes" id="UP000709295"/>
    </source>
</evidence>
<gene>
    <name evidence="3" type="ORF">JG688_00009104</name>
</gene>
<dbReference type="PROSITE" id="PS51253">
    <property type="entry name" value="HTH_CENPB"/>
    <property type="match status" value="1"/>
</dbReference>
<dbReference type="GO" id="GO:0005634">
    <property type="term" value="C:nucleus"/>
    <property type="evidence" value="ECO:0007669"/>
    <property type="project" value="TreeGrafter"/>
</dbReference>
<dbReference type="AlphaFoldDB" id="A0A8J5IRU8"/>
<dbReference type="GO" id="GO:0003677">
    <property type="term" value="F:DNA binding"/>
    <property type="evidence" value="ECO:0007669"/>
    <property type="project" value="UniProtKB-KW"/>
</dbReference>
<dbReference type="PANTHER" id="PTHR19303:SF57">
    <property type="entry name" value="HTH CENPB-TYPE DOMAIN-CONTAINING PROTEIN"/>
    <property type="match status" value="1"/>
</dbReference>
<keyword evidence="4" id="KW-1185">Reference proteome</keyword>
<dbReference type="EMBL" id="JAENGY010000507">
    <property type="protein sequence ID" value="KAG6961414.1"/>
    <property type="molecule type" value="Genomic_DNA"/>
</dbReference>
<organism evidence="3 4">
    <name type="scientific">Phytophthora aleatoria</name>
    <dbReference type="NCBI Taxonomy" id="2496075"/>
    <lineage>
        <taxon>Eukaryota</taxon>
        <taxon>Sar</taxon>
        <taxon>Stramenopiles</taxon>
        <taxon>Oomycota</taxon>
        <taxon>Peronosporomycetes</taxon>
        <taxon>Peronosporales</taxon>
        <taxon>Peronosporaceae</taxon>
        <taxon>Phytophthora</taxon>
    </lineage>
</organism>